<dbReference type="PANTHER" id="PTHR31618:SF8">
    <property type="entry name" value="MECHANOSENSITIVE ION CHANNEL PROTEIN"/>
    <property type="match status" value="1"/>
</dbReference>
<proteinExistence type="inferred from homology"/>
<gene>
    <name evidence="3" type="ORF">F0562_026858</name>
</gene>
<comment type="similarity">
    <text evidence="2">Belongs to the MscS (TC 1.A.23) family.</text>
</comment>
<dbReference type="Proteomes" id="UP000325577">
    <property type="component" value="Linkage Group LG15"/>
</dbReference>
<comment type="subcellular location">
    <subcellularLocation>
        <location evidence="1">Membrane</location>
        <topology evidence="1">Multi-pass membrane protein</topology>
    </subcellularLocation>
</comment>
<dbReference type="EMBL" id="CM018038">
    <property type="protein sequence ID" value="KAA8537455.1"/>
    <property type="molecule type" value="Genomic_DNA"/>
</dbReference>
<reference evidence="3 4" key="1">
    <citation type="submission" date="2019-09" db="EMBL/GenBank/DDBJ databases">
        <title>A chromosome-level genome assembly of the Chinese tupelo Nyssa sinensis.</title>
        <authorList>
            <person name="Yang X."/>
            <person name="Kang M."/>
            <person name="Yang Y."/>
            <person name="Xiong H."/>
            <person name="Wang M."/>
            <person name="Zhang Z."/>
            <person name="Wang Z."/>
            <person name="Wu H."/>
            <person name="Ma T."/>
            <person name="Liu J."/>
            <person name="Xi Z."/>
        </authorList>
    </citation>
    <scope>NUCLEOTIDE SEQUENCE [LARGE SCALE GENOMIC DNA]</scope>
    <source>
        <strain evidence="3">J267</strain>
        <tissue evidence="3">Leaf</tissue>
    </source>
</reference>
<dbReference type="PANTHER" id="PTHR31618">
    <property type="entry name" value="MECHANOSENSITIVE ION CHANNEL PROTEIN 5"/>
    <property type="match status" value="1"/>
</dbReference>
<accession>A0A5J5B2C8</accession>
<name>A0A5J5B2C8_9ASTE</name>
<evidence type="ECO:0000313" key="3">
    <source>
        <dbReference type="EMBL" id="KAA8537455.1"/>
    </source>
</evidence>
<dbReference type="GO" id="GO:0005886">
    <property type="term" value="C:plasma membrane"/>
    <property type="evidence" value="ECO:0007669"/>
    <property type="project" value="TreeGrafter"/>
</dbReference>
<keyword evidence="4" id="KW-1185">Reference proteome</keyword>
<evidence type="ECO:0000256" key="1">
    <source>
        <dbReference type="ARBA" id="ARBA00004141"/>
    </source>
</evidence>
<dbReference type="AlphaFoldDB" id="A0A5J5B2C8"/>
<evidence type="ECO:0000313" key="4">
    <source>
        <dbReference type="Proteomes" id="UP000325577"/>
    </source>
</evidence>
<evidence type="ECO:0000256" key="2">
    <source>
        <dbReference type="ARBA" id="ARBA00008017"/>
    </source>
</evidence>
<dbReference type="OrthoDB" id="544685at2759"/>
<dbReference type="InterPro" id="IPR016688">
    <property type="entry name" value="MscS-like_plants/fungi"/>
</dbReference>
<sequence>MEKIIIMKKRIIRYIESRSDHWHPNPTVNIRDLEDMNRLKMVVWVTHRMNHQNMGERWARRDLLITEMIKVFRELDVEYRMLPLDMNVRNMPVLTSNRLPSNWTTCVG</sequence>
<organism evidence="3 4">
    <name type="scientific">Nyssa sinensis</name>
    <dbReference type="NCBI Taxonomy" id="561372"/>
    <lineage>
        <taxon>Eukaryota</taxon>
        <taxon>Viridiplantae</taxon>
        <taxon>Streptophyta</taxon>
        <taxon>Embryophyta</taxon>
        <taxon>Tracheophyta</taxon>
        <taxon>Spermatophyta</taxon>
        <taxon>Magnoliopsida</taxon>
        <taxon>eudicotyledons</taxon>
        <taxon>Gunneridae</taxon>
        <taxon>Pentapetalae</taxon>
        <taxon>asterids</taxon>
        <taxon>Cornales</taxon>
        <taxon>Nyssaceae</taxon>
        <taxon>Nyssa</taxon>
    </lineage>
</organism>
<dbReference type="GO" id="GO:0008381">
    <property type="term" value="F:mechanosensitive monoatomic ion channel activity"/>
    <property type="evidence" value="ECO:0007669"/>
    <property type="project" value="TreeGrafter"/>
</dbReference>
<dbReference type="GO" id="GO:0006820">
    <property type="term" value="P:monoatomic anion transport"/>
    <property type="evidence" value="ECO:0007669"/>
    <property type="project" value="TreeGrafter"/>
</dbReference>
<protein>
    <submittedName>
        <fullName evidence="3">Uncharacterized protein</fullName>
    </submittedName>
</protein>